<dbReference type="PANTHER" id="PTHR10545">
    <property type="entry name" value="DIAMINE N-ACETYLTRANSFERASE"/>
    <property type="match status" value="1"/>
</dbReference>
<keyword evidence="5" id="KW-1185">Reference proteome</keyword>
<dbReference type="Gene3D" id="3.40.630.30">
    <property type="match status" value="1"/>
</dbReference>
<dbReference type="InterPro" id="IPR000182">
    <property type="entry name" value="GNAT_dom"/>
</dbReference>
<dbReference type="HOGENOM" id="CLU_013985_34_9_7"/>
<dbReference type="EMBL" id="CP001999">
    <property type="protein sequence ID" value="ADG91697.1"/>
    <property type="molecule type" value="Genomic_DNA"/>
</dbReference>
<dbReference type="PANTHER" id="PTHR10545:SF29">
    <property type="entry name" value="GH14572P-RELATED"/>
    <property type="match status" value="1"/>
</dbReference>
<dbReference type="STRING" id="572480.Arnit_0027"/>
<dbReference type="InterPro" id="IPR051016">
    <property type="entry name" value="Diverse_Substrate_AcTransf"/>
</dbReference>
<keyword evidence="2" id="KW-0012">Acyltransferase</keyword>
<evidence type="ECO:0000256" key="1">
    <source>
        <dbReference type="ARBA" id="ARBA00022679"/>
    </source>
</evidence>
<dbReference type="SUPFAM" id="SSF55729">
    <property type="entry name" value="Acyl-CoA N-acyltransferases (Nat)"/>
    <property type="match status" value="1"/>
</dbReference>
<dbReference type="OrthoDB" id="9805924at2"/>
<evidence type="ECO:0000313" key="5">
    <source>
        <dbReference type="Proteomes" id="UP000000939"/>
    </source>
</evidence>
<gene>
    <name evidence="4" type="ordered locus">Arnit_0027</name>
</gene>
<dbReference type="Proteomes" id="UP000000939">
    <property type="component" value="Chromosome"/>
</dbReference>
<dbReference type="AlphaFoldDB" id="D5V3I6"/>
<keyword evidence="1 4" id="KW-0808">Transferase</keyword>
<feature type="domain" description="N-acetyltransferase" evidence="3">
    <location>
        <begin position="7"/>
        <end position="154"/>
    </location>
</feature>
<evidence type="ECO:0000259" key="3">
    <source>
        <dbReference type="PROSITE" id="PS51186"/>
    </source>
</evidence>
<name>D5V3I6_ARCNC</name>
<dbReference type="RefSeq" id="WP_013133842.1">
    <property type="nucleotide sequence ID" value="NC_014166.1"/>
</dbReference>
<dbReference type="KEGG" id="ant:Arnit_0027"/>
<evidence type="ECO:0000313" key="4">
    <source>
        <dbReference type="EMBL" id="ADG91697.1"/>
    </source>
</evidence>
<proteinExistence type="predicted"/>
<accession>D5V3I6</accession>
<reference evidence="4 5" key="1">
    <citation type="journal article" date="2010" name="Stand. Genomic Sci.">
        <title>Complete genome sequence of Arcobacter nitrofigilis type strain (CI).</title>
        <authorList>
            <person name="Pati A."/>
            <person name="Gronow S."/>
            <person name="Lapidus A."/>
            <person name="Copeland A."/>
            <person name="Glavina Del Rio T."/>
            <person name="Nolan M."/>
            <person name="Lucas S."/>
            <person name="Tice H."/>
            <person name="Cheng J.F."/>
            <person name="Han C."/>
            <person name="Chertkov O."/>
            <person name="Bruce D."/>
            <person name="Tapia R."/>
            <person name="Goodwin L."/>
            <person name="Pitluck S."/>
            <person name="Liolios K."/>
            <person name="Ivanova N."/>
            <person name="Mavromatis K."/>
            <person name="Chen A."/>
            <person name="Palaniappan K."/>
            <person name="Land M."/>
            <person name="Hauser L."/>
            <person name="Chang Y.J."/>
            <person name="Jeffries C.D."/>
            <person name="Detter J.C."/>
            <person name="Rohde M."/>
            <person name="Goker M."/>
            <person name="Bristow J."/>
            <person name="Eisen J.A."/>
            <person name="Markowitz V."/>
            <person name="Hugenholtz P."/>
            <person name="Klenk H.P."/>
            <person name="Kyrpides N.C."/>
        </authorList>
    </citation>
    <scope>NUCLEOTIDE SEQUENCE [LARGE SCALE GENOMIC DNA]</scope>
    <source>
        <strain evidence="5">ATCC 33309 / DSM 7299 / CCUG 15893 / LMG 7604 / NCTC 12251 / CI</strain>
    </source>
</reference>
<dbReference type="PROSITE" id="PS51186">
    <property type="entry name" value="GNAT"/>
    <property type="match status" value="1"/>
</dbReference>
<sequence>MILKNNLQICKATNDDLPDLINLLQSLFTIEQDFTFNEKKHEEGIILLINNKSSEVILVKFENEVIGMITIQKIISTVMGTKVGLIEDFIIKDDYRDLGVGTYLLEYIKDYAKKHSLTRLQLVCDEDNTTAKEFYTNKKFKRSNLNAWYYTLDK</sequence>
<organism evidence="4 5">
    <name type="scientific">Arcobacter nitrofigilis (strain ATCC 33309 / DSM 7299 / CCUG 15893 / LMG 7604 / NCTC 12251 / CI)</name>
    <name type="common">Campylobacter nitrofigilis</name>
    <dbReference type="NCBI Taxonomy" id="572480"/>
    <lineage>
        <taxon>Bacteria</taxon>
        <taxon>Pseudomonadati</taxon>
        <taxon>Campylobacterota</taxon>
        <taxon>Epsilonproteobacteria</taxon>
        <taxon>Campylobacterales</taxon>
        <taxon>Arcobacteraceae</taxon>
        <taxon>Arcobacter</taxon>
    </lineage>
</organism>
<dbReference type="Pfam" id="PF00583">
    <property type="entry name" value="Acetyltransf_1"/>
    <property type="match status" value="1"/>
</dbReference>
<dbReference type="GO" id="GO:0008080">
    <property type="term" value="F:N-acetyltransferase activity"/>
    <property type="evidence" value="ECO:0007669"/>
    <property type="project" value="TreeGrafter"/>
</dbReference>
<dbReference type="CDD" id="cd04301">
    <property type="entry name" value="NAT_SF"/>
    <property type="match status" value="1"/>
</dbReference>
<dbReference type="eggNOG" id="COG0456">
    <property type="taxonomic scope" value="Bacteria"/>
</dbReference>
<dbReference type="InterPro" id="IPR016181">
    <property type="entry name" value="Acyl_CoA_acyltransferase"/>
</dbReference>
<protein>
    <submittedName>
        <fullName evidence="4">GCN5-related N-acetyltransferase</fullName>
    </submittedName>
</protein>
<evidence type="ECO:0000256" key="2">
    <source>
        <dbReference type="ARBA" id="ARBA00023315"/>
    </source>
</evidence>